<dbReference type="RefSeq" id="WP_131272032.1">
    <property type="nucleotide sequence ID" value="NZ_SJOA01000026.1"/>
</dbReference>
<dbReference type="GO" id="GO:0003677">
    <property type="term" value="F:DNA binding"/>
    <property type="evidence" value="ECO:0007669"/>
    <property type="project" value="InterPro"/>
</dbReference>
<protein>
    <submittedName>
        <fullName evidence="3">XRE family transcriptional regulator</fullName>
    </submittedName>
</protein>
<keyword evidence="1" id="KW-0812">Transmembrane</keyword>
<dbReference type="Proteomes" id="UP000291380">
    <property type="component" value="Unassembled WGS sequence"/>
</dbReference>
<gene>
    <name evidence="3" type="ORF">E0H85_15010</name>
</gene>
<evidence type="ECO:0000259" key="2">
    <source>
        <dbReference type="PROSITE" id="PS50943"/>
    </source>
</evidence>
<dbReference type="Gene3D" id="1.10.260.40">
    <property type="entry name" value="lambda repressor-like DNA-binding domains"/>
    <property type="match status" value="1"/>
</dbReference>
<dbReference type="SUPFAM" id="SSF47413">
    <property type="entry name" value="lambda repressor-like DNA-binding domains"/>
    <property type="match status" value="1"/>
</dbReference>
<proteinExistence type="predicted"/>
<dbReference type="Pfam" id="PF01381">
    <property type="entry name" value="HTH_3"/>
    <property type="match status" value="1"/>
</dbReference>
<feature type="domain" description="HTH cro/C1-type" evidence="2">
    <location>
        <begin position="26"/>
        <end position="80"/>
    </location>
</feature>
<dbReference type="OrthoDB" id="9919617at2"/>
<sequence length="243" mass="27150">MFFGSFEDSQKIEYVTSLSAISGLMLTHIRKAMNIAQADMGKLFNMSHATYRSIEKGETAINADFIFMLCGIIEKKFSFYFELLEDIANHLTSVEKDPFNNECIVNLIPNGDFQKLLNNMSSDDFAIAPSIDKINILIDQDMYLFLSPELKLRMLQLTDKVIMKDQVKEIIKITSDEVEDVVQALKKSELDTNGLNSVNHAGTLSSASAIALYSTLLSPIGLPVVAGLGLYKAYKKSKENKKK</sequence>
<dbReference type="AlphaFoldDB" id="A0A4R0EH91"/>
<comment type="caution">
    <text evidence="3">The sequence shown here is derived from an EMBL/GenBank/DDBJ whole genome shotgun (WGS) entry which is preliminary data.</text>
</comment>
<dbReference type="SMART" id="SM00530">
    <property type="entry name" value="HTH_XRE"/>
    <property type="match status" value="1"/>
</dbReference>
<keyword evidence="1" id="KW-0472">Membrane</keyword>
<keyword evidence="1" id="KW-1133">Transmembrane helix</keyword>
<organism evidence="3 4">
    <name type="scientific">Acinetobacter terrae</name>
    <dbReference type="NCBI Taxonomy" id="2731247"/>
    <lineage>
        <taxon>Bacteria</taxon>
        <taxon>Pseudomonadati</taxon>
        <taxon>Pseudomonadota</taxon>
        <taxon>Gammaproteobacteria</taxon>
        <taxon>Moraxellales</taxon>
        <taxon>Moraxellaceae</taxon>
        <taxon>Acinetobacter</taxon>
        <taxon>Acinetobacter Taxon 24</taxon>
    </lineage>
</organism>
<evidence type="ECO:0000256" key="1">
    <source>
        <dbReference type="SAM" id="Phobius"/>
    </source>
</evidence>
<dbReference type="EMBL" id="SJOA01000026">
    <property type="protein sequence ID" value="TCB55587.1"/>
    <property type="molecule type" value="Genomic_DNA"/>
</dbReference>
<evidence type="ECO:0000313" key="4">
    <source>
        <dbReference type="Proteomes" id="UP000291380"/>
    </source>
</evidence>
<dbReference type="CDD" id="cd00093">
    <property type="entry name" value="HTH_XRE"/>
    <property type="match status" value="1"/>
</dbReference>
<name>A0A4R0EH91_9GAMM</name>
<dbReference type="InterPro" id="IPR001387">
    <property type="entry name" value="Cro/C1-type_HTH"/>
</dbReference>
<accession>A0A4R0EH91</accession>
<evidence type="ECO:0000313" key="3">
    <source>
        <dbReference type="EMBL" id="TCB55587.1"/>
    </source>
</evidence>
<dbReference type="InterPro" id="IPR010982">
    <property type="entry name" value="Lambda_DNA-bd_dom_sf"/>
</dbReference>
<reference evidence="3 4" key="1">
    <citation type="submission" date="2019-02" db="EMBL/GenBank/DDBJ databases">
        <title>High diversity of culturable Acinetobacter species in natural soil and water ecosystems.</title>
        <authorList>
            <person name="Radolfova-Krizova L."/>
            <person name="Nemec A."/>
        </authorList>
    </citation>
    <scope>NUCLEOTIDE SEQUENCE [LARGE SCALE GENOMIC DNA]</scope>
    <source>
        <strain evidence="3 4">ANC 4281</strain>
    </source>
</reference>
<dbReference type="PROSITE" id="PS50943">
    <property type="entry name" value="HTH_CROC1"/>
    <property type="match status" value="1"/>
</dbReference>
<feature type="transmembrane region" description="Helical" evidence="1">
    <location>
        <begin position="210"/>
        <end position="234"/>
    </location>
</feature>